<dbReference type="GO" id="GO:0050138">
    <property type="term" value="F:nicotinate dehydrogenase activity"/>
    <property type="evidence" value="ECO:0007669"/>
    <property type="project" value="UniProtKB-EC"/>
</dbReference>
<dbReference type="PANTHER" id="PTHR11908:SF132">
    <property type="entry name" value="ALDEHYDE OXIDASE 1-RELATED"/>
    <property type="match status" value="1"/>
</dbReference>
<evidence type="ECO:0000259" key="3">
    <source>
        <dbReference type="Pfam" id="PF20256"/>
    </source>
</evidence>
<dbReference type="InterPro" id="IPR037165">
    <property type="entry name" value="AldOxase/xan_DH_Mopterin-bd_sf"/>
</dbReference>
<sequence length="259" mass="27419">MLEKTLLKAEYEAKREHYKKLNAEGGPIRYGIGFALSHRGCSLGAEGLDASSALIQVNADASVNISTSVSENGQGLQTTMSLLAAEAFGIGLDRVMFSEPATAMIADGGSTVASRGTLMGGQAILSAANKIKQRMADAVRETLKAQSIDDIAWQNGKVFNRHSPELSLSFQQVCDMTRATGANLSAYGWHVAPNIHWDEEKGCGSPISPGCTAASWPTWRWICAPAKSPSITSSPPTMSVKSLTRLVLAARSTAACCRG</sequence>
<dbReference type="GO" id="GO:0005506">
    <property type="term" value="F:iron ion binding"/>
    <property type="evidence" value="ECO:0007669"/>
    <property type="project" value="InterPro"/>
</dbReference>
<organism evidence="4 5">
    <name type="scientific">Klebsiella michiganensis</name>
    <dbReference type="NCBI Taxonomy" id="1134687"/>
    <lineage>
        <taxon>Bacteria</taxon>
        <taxon>Pseudomonadati</taxon>
        <taxon>Pseudomonadota</taxon>
        <taxon>Gammaproteobacteria</taxon>
        <taxon>Enterobacterales</taxon>
        <taxon>Enterobacteriaceae</taxon>
        <taxon>Klebsiella/Raoultella group</taxon>
        <taxon>Klebsiella</taxon>
    </lineage>
</organism>
<protein>
    <submittedName>
        <fullName evidence="4">Xanthine dehydrogenase</fullName>
        <ecNumber evidence="4">1.17.1.5</ecNumber>
    </submittedName>
</protein>
<comment type="similarity">
    <text evidence="1">Belongs to the xanthine dehydrogenase family.</text>
</comment>
<dbReference type="Pfam" id="PF20256">
    <property type="entry name" value="MoCoBD_2"/>
    <property type="match status" value="1"/>
</dbReference>
<comment type="caution">
    <text evidence="4">The sequence shown here is derived from an EMBL/GenBank/DDBJ whole genome shotgun (WGS) entry which is preliminary data.</text>
</comment>
<evidence type="ECO:0000313" key="4">
    <source>
        <dbReference type="EMBL" id="STW78950.1"/>
    </source>
</evidence>
<keyword evidence="2" id="KW-0500">Molybdenum</keyword>
<reference evidence="4 5" key="1">
    <citation type="submission" date="2018-06" db="EMBL/GenBank/DDBJ databases">
        <authorList>
            <consortium name="Pathogen Informatics"/>
            <person name="Doyle S."/>
        </authorList>
    </citation>
    <scope>NUCLEOTIDE SEQUENCE [LARGE SCALE GENOMIC DNA]</scope>
    <source>
        <strain evidence="4 5">NCTC11685</strain>
    </source>
</reference>
<gene>
    <name evidence="4" type="primary">ndhM</name>
    <name evidence="4" type="ORF">NCTC11685_06268</name>
</gene>
<dbReference type="Proteomes" id="UP000254863">
    <property type="component" value="Unassembled WGS sequence"/>
</dbReference>
<dbReference type="InterPro" id="IPR016208">
    <property type="entry name" value="Ald_Oxase/xanthine_DH-like"/>
</dbReference>
<dbReference type="Gene3D" id="3.30.365.10">
    <property type="entry name" value="Aldehyde oxidase/xanthine dehydrogenase, molybdopterin binding domain"/>
    <property type="match status" value="2"/>
</dbReference>
<proteinExistence type="inferred from homology"/>
<feature type="domain" description="Aldehyde oxidase/xanthine dehydrogenase second molybdopterin binding" evidence="3">
    <location>
        <begin position="8"/>
        <end position="206"/>
    </location>
</feature>
<accession>A0A7H4PKM7</accession>
<dbReference type="EMBL" id="UGMS01000003">
    <property type="protein sequence ID" value="STW78950.1"/>
    <property type="molecule type" value="Genomic_DNA"/>
</dbReference>
<dbReference type="InterPro" id="IPR046867">
    <property type="entry name" value="AldOxase/xan_DH_MoCoBD2"/>
</dbReference>
<dbReference type="PANTHER" id="PTHR11908">
    <property type="entry name" value="XANTHINE DEHYDROGENASE"/>
    <property type="match status" value="1"/>
</dbReference>
<keyword evidence="4" id="KW-0560">Oxidoreductase</keyword>
<evidence type="ECO:0000256" key="1">
    <source>
        <dbReference type="ARBA" id="ARBA00006849"/>
    </source>
</evidence>
<dbReference type="AlphaFoldDB" id="A0A7H4PKM7"/>
<name>A0A7H4PKM7_9ENTR</name>
<dbReference type="EC" id="1.17.1.5" evidence="4"/>
<dbReference type="SUPFAM" id="SSF56003">
    <property type="entry name" value="Molybdenum cofactor-binding domain"/>
    <property type="match status" value="1"/>
</dbReference>
<evidence type="ECO:0000256" key="2">
    <source>
        <dbReference type="ARBA" id="ARBA00022505"/>
    </source>
</evidence>
<evidence type="ECO:0000313" key="5">
    <source>
        <dbReference type="Proteomes" id="UP000254863"/>
    </source>
</evidence>